<keyword evidence="1" id="KW-1133">Transmembrane helix</keyword>
<feature type="transmembrane region" description="Helical" evidence="1">
    <location>
        <begin position="47"/>
        <end position="67"/>
    </location>
</feature>
<dbReference type="Proteomes" id="UP000574369">
    <property type="component" value="Unassembled WGS sequence"/>
</dbReference>
<dbReference type="InterPro" id="IPR000160">
    <property type="entry name" value="GGDEF_dom"/>
</dbReference>
<dbReference type="Gene3D" id="3.30.70.270">
    <property type="match status" value="1"/>
</dbReference>
<feature type="transmembrane region" description="Helical" evidence="1">
    <location>
        <begin position="79"/>
        <end position="98"/>
    </location>
</feature>
<dbReference type="SMART" id="SM00267">
    <property type="entry name" value="GGDEF"/>
    <property type="match status" value="1"/>
</dbReference>
<reference evidence="3 4" key="1">
    <citation type="submission" date="2020-08" db="EMBL/GenBank/DDBJ databases">
        <title>Genomic Encyclopedia of Type Strains, Phase III (KMG-III): the genomes of soil and plant-associated and newly described type strains.</title>
        <authorList>
            <person name="Whitman W."/>
        </authorList>
    </citation>
    <scope>NUCLEOTIDE SEQUENCE [LARGE SCALE GENOMIC DNA]</scope>
    <source>
        <strain evidence="3 4">CECT 7247</strain>
    </source>
</reference>
<accession>A0ABR6GSS8</accession>
<dbReference type="InterPro" id="IPR029787">
    <property type="entry name" value="Nucleotide_cyclase"/>
</dbReference>
<comment type="caution">
    <text evidence="3">The sequence shown here is derived from an EMBL/GenBank/DDBJ whole genome shotgun (WGS) entry which is preliminary data.</text>
</comment>
<evidence type="ECO:0000256" key="1">
    <source>
        <dbReference type="SAM" id="Phobius"/>
    </source>
</evidence>
<dbReference type="PROSITE" id="PS50887">
    <property type="entry name" value="GGDEF"/>
    <property type="match status" value="1"/>
</dbReference>
<evidence type="ECO:0000313" key="3">
    <source>
        <dbReference type="EMBL" id="MBB3194776.1"/>
    </source>
</evidence>
<feature type="transmembrane region" description="Helical" evidence="1">
    <location>
        <begin position="21"/>
        <end position="41"/>
    </location>
</feature>
<sequence>MKLVLPRPPLVLAPVAGSRHFGHALMLLMCGITWLFAHWAVAKPMAAWRWIDILSETLVVGMLALWLVQLRASRLAGRVTTWLCLGLSGMLMGGWADLMDEFWKLPRDFSLLLGMESGFQLVGMIGLTWGLHLWRQEQLALNALRSGRERGYREHAQIDRLTQLGDGAYLLNQLRQQQLQQRQTRSEPAVMVMVGWADLASLSRQHGLAEADRLLQATGPLLLLQLRPGDLLCRYAADRFVALLPQTDRALPQDLLGALSAHVHPCADGRTRARLTARMAQAPLNPEVDAETQLLRLLEQLR</sequence>
<dbReference type="Pfam" id="PF00990">
    <property type="entry name" value="GGDEF"/>
    <property type="match status" value="1"/>
</dbReference>
<feature type="transmembrane region" description="Helical" evidence="1">
    <location>
        <begin position="118"/>
        <end position="135"/>
    </location>
</feature>
<keyword evidence="4" id="KW-1185">Reference proteome</keyword>
<evidence type="ECO:0000259" key="2">
    <source>
        <dbReference type="PROSITE" id="PS50887"/>
    </source>
</evidence>
<protein>
    <submittedName>
        <fullName evidence="3">GGDEF domain-containing protein</fullName>
    </submittedName>
</protein>
<feature type="domain" description="GGDEF" evidence="2">
    <location>
        <begin position="187"/>
        <end position="302"/>
    </location>
</feature>
<dbReference type="InterPro" id="IPR043128">
    <property type="entry name" value="Rev_trsase/Diguanyl_cyclase"/>
</dbReference>
<gene>
    <name evidence="3" type="ORF">FHS28_002172</name>
</gene>
<dbReference type="SUPFAM" id="SSF55073">
    <property type="entry name" value="Nucleotide cyclase"/>
    <property type="match status" value="1"/>
</dbReference>
<dbReference type="EMBL" id="JACHXO010000003">
    <property type="protein sequence ID" value="MBB3194776.1"/>
    <property type="molecule type" value="Genomic_DNA"/>
</dbReference>
<name>A0ABR6GSS8_9BURK</name>
<evidence type="ECO:0000313" key="4">
    <source>
        <dbReference type="Proteomes" id="UP000574369"/>
    </source>
</evidence>
<keyword evidence="1" id="KW-0472">Membrane</keyword>
<proteinExistence type="predicted"/>
<keyword evidence="1" id="KW-0812">Transmembrane</keyword>
<organism evidence="3 4">
    <name type="scientific">Roseateles terrae</name>
    <dbReference type="NCBI Taxonomy" id="431060"/>
    <lineage>
        <taxon>Bacteria</taxon>
        <taxon>Pseudomonadati</taxon>
        <taxon>Pseudomonadota</taxon>
        <taxon>Betaproteobacteria</taxon>
        <taxon>Burkholderiales</taxon>
        <taxon>Sphaerotilaceae</taxon>
        <taxon>Roseateles</taxon>
    </lineage>
</organism>
<dbReference type="RefSeq" id="WP_088452779.1">
    <property type="nucleotide sequence ID" value="NZ_JACHXO010000003.1"/>
</dbReference>